<dbReference type="Proteomes" id="UP000288096">
    <property type="component" value="Unassembled WGS sequence"/>
</dbReference>
<protein>
    <submittedName>
        <fullName evidence="2">Uncharacterized protein</fullName>
    </submittedName>
</protein>
<sequence length="312" mass="36660">MLKKAHEFIIRQFQVKNRKDILLLPLRLAVAYLIVRKMADDIRFFICAYQTGDYKPVVMYIIEFVPLFILIFVTWKILDNAGKKGRDNLINTVTVLILFNLFTLFLNRSLSFVYYIDGPYIGRVTDADTGEPIQGAVVMGAWEMIWFETPWTGFGESFAGVRETVSDRYGRFVLPFGSKVWLYPFSFIDKDGIAVFMPGYDSYPPSMQNAWSDGEAEEWRRKLEKAYPGHDAWEWSKKIKSGRADYVRSVYYGIFRQKGGYKIFSPMNIRLNKIRTFEERQAVRRSLIRKKCNCRAARFYKVAWEIKRQLHN</sequence>
<keyword evidence="1" id="KW-0812">Transmembrane</keyword>
<gene>
    <name evidence="2" type="ORF">DENIS_0924</name>
</gene>
<keyword evidence="1" id="KW-0472">Membrane</keyword>
<evidence type="ECO:0000313" key="3">
    <source>
        <dbReference type="Proteomes" id="UP000288096"/>
    </source>
</evidence>
<reference evidence="3" key="1">
    <citation type="submission" date="2017-11" db="EMBL/GenBank/DDBJ databases">
        <authorList>
            <person name="Watanabe M."/>
            <person name="Kojima H."/>
        </authorList>
    </citation>
    <scope>NUCLEOTIDE SEQUENCE [LARGE SCALE GENOMIC DNA]</scope>
    <source>
        <strain evidence="3">Tokyo 01</strain>
    </source>
</reference>
<feature type="transmembrane region" description="Helical" evidence="1">
    <location>
        <begin position="89"/>
        <end position="106"/>
    </location>
</feature>
<name>A0A401FSM9_9BACT</name>
<dbReference type="AlphaFoldDB" id="A0A401FSM9"/>
<accession>A0A401FSM9</accession>
<comment type="caution">
    <text evidence="2">The sequence shown here is derived from an EMBL/GenBank/DDBJ whole genome shotgun (WGS) entry which is preliminary data.</text>
</comment>
<organism evidence="2 3">
    <name type="scientific">Desulfonema ishimotonii</name>
    <dbReference type="NCBI Taxonomy" id="45657"/>
    <lineage>
        <taxon>Bacteria</taxon>
        <taxon>Pseudomonadati</taxon>
        <taxon>Thermodesulfobacteriota</taxon>
        <taxon>Desulfobacteria</taxon>
        <taxon>Desulfobacterales</taxon>
        <taxon>Desulfococcaceae</taxon>
        <taxon>Desulfonema</taxon>
    </lineage>
</organism>
<feature type="transmembrane region" description="Helical" evidence="1">
    <location>
        <begin position="21"/>
        <end position="39"/>
    </location>
</feature>
<dbReference type="OrthoDB" id="5427033at2"/>
<keyword evidence="3" id="KW-1185">Reference proteome</keyword>
<dbReference type="EMBL" id="BEXT01000001">
    <property type="protein sequence ID" value="GBC59982.1"/>
    <property type="molecule type" value="Genomic_DNA"/>
</dbReference>
<evidence type="ECO:0000313" key="2">
    <source>
        <dbReference type="EMBL" id="GBC59982.1"/>
    </source>
</evidence>
<feature type="transmembrane region" description="Helical" evidence="1">
    <location>
        <begin position="59"/>
        <end position="77"/>
    </location>
</feature>
<keyword evidence="1" id="KW-1133">Transmembrane helix</keyword>
<evidence type="ECO:0000256" key="1">
    <source>
        <dbReference type="SAM" id="Phobius"/>
    </source>
</evidence>
<dbReference type="RefSeq" id="WP_124327443.1">
    <property type="nucleotide sequence ID" value="NZ_BEXT01000001.1"/>
</dbReference>
<proteinExistence type="predicted"/>
<reference evidence="3" key="2">
    <citation type="submission" date="2019-01" db="EMBL/GenBank/DDBJ databases">
        <title>Genome sequence of Desulfonema ishimotonii strain Tokyo 01.</title>
        <authorList>
            <person name="Fukui M."/>
        </authorList>
    </citation>
    <scope>NUCLEOTIDE SEQUENCE [LARGE SCALE GENOMIC DNA]</scope>
    <source>
        <strain evidence="3">Tokyo 01</strain>
    </source>
</reference>